<accession>A0ABV8VDH1</accession>
<protein>
    <submittedName>
        <fullName evidence="1">Uncharacterized protein</fullName>
    </submittedName>
</protein>
<evidence type="ECO:0000313" key="1">
    <source>
        <dbReference type="EMBL" id="MFC4373271.1"/>
    </source>
</evidence>
<name>A0ABV8VDH1_9NOCA</name>
<keyword evidence="2" id="KW-1185">Reference proteome</keyword>
<evidence type="ECO:0000313" key="2">
    <source>
        <dbReference type="Proteomes" id="UP001595844"/>
    </source>
</evidence>
<comment type="caution">
    <text evidence="1">The sequence shown here is derived from an EMBL/GenBank/DDBJ whole genome shotgun (WGS) entry which is preliminary data.</text>
</comment>
<dbReference type="EMBL" id="JBHSDL010000005">
    <property type="protein sequence ID" value="MFC4373271.1"/>
    <property type="molecule type" value="Genomic_DNA"/>
</dbReference>
<proteinExistence type="predicted"/>
<dbReference type="Proteomes" id="UP001595844">
    <property type="component" value="Unassembled WGS sequence"/>
</dbReference>
<dbReference type="RefSeq" id="WP_378555872.1">
    <property type="nucleotide sequence ID" value="NZ_JBHSDL010000005.1"/>
</dbReference>
<gene>
    <name evidence="1" type="ORF">ACFO5K_04080</name>
</gene>
<reference evidence="2" key="1">
    <citation type="journal article" date="2019" name="Int. J. Syst. Evol. Microbiol.">
        <title>The Global Catalogue of Microorganisms (GCM) 10K type strain sequencing project: providing services to taxonomists for standard genome sequencing and annotation.</title>
        <authorList>
            <consortium name="The Broad Institute Genomics Platform"/>
            <consortium name="The Broad Institute Genome Sequencing Center for Infectious Disease"/>
            <person name="Wu L."/>
            <person name="Ma J."/>
        </authorList>
    </citation>
    <scope>NUCLEOTIDE SEQUENCE [LARGE SCALE GENOMIC DNA]</scope>
    <source>
        <strain evidence="2">IBRC-M 10490</strain>
    </source>
</reference>
<organism evidence="1 2">
    <name type="scientific">Nocardia halotolerans</name>
    <dbReference type="NCBI Taxonomy" id="1755878"/>
    <lineage>
        <taxon>Bacteria</taxon>
        <taxon>Bacillati</taxon>
        <taxon>Actinomycetota</taxon>
        <taxon>Actinomycetes</taxon>
        <taxon>Mycobacteriales</taxon>
        <taxon>Nocardiaceae</taxon>
        <taxon>Nocardia</taxon>
    </lineage>
</organism>
<sequence>MTARPLSHLVAEGRSLLAEATLGEWVASPPTGRWPADYWAVGTSADGLLERFTSDVPDSGADAAVIAWAMTNLPHLLDALDRVNALLRRWDDPEHTYDDLLGLVHASCAAEVRKALEGEPTK</sequence>